<protein>
    <submittedName>
        <fullName evidence="2">Uncharacterized protein</fullName>
    </submittedName>
</protein>
<proteinExistence type="predicted"/>
<reference evidence="2 3" key="1">
    <citation type="journal article" date="2019" name="Nat. Ecol. Evol.">
        <title>Megaphylogeny resolves global patterns of mushroom evolution.</title>
        <authorList>
            <person name="Varga T."/>
            <person name="Krizsan K."/>
            <person name="Foldi C."/>
            <person name="Dima B."/>
            <person name="Sanchez-Garcia M."/>
            <person name="Sanchez-Ramirez S."/>
            <person name="Szollosi G.J."/>
            <person name="Szarkandi J.G."/>
            <person name="Papp V."/>
            <person name="Albert L."/>
            <person name="Andreopoulos W."/>
            <person name="Angelini C."/>
            <person name="Antonin V."/>
            <person name="Barry K.W."/>
            <person name="Bougher N.L."/>
            <person name="Buchanan P."/>
            <person name="Buyck B."/>
            <person name="Bense V."/>
            <person name="Catcheside P."/>
            <person name="Chovatia M."/>
            <person name="Cooper J."/>
            <person name="Damon W."/>
            <person name="Desjardin D."/>
            <person name="Finy P."/>
            <person name="Geml J."/>
            <person name="Haridas S."/>
            <person name="Hughes K."/>
            <person name="Justo A."/>
            <person name="Karasinski D."/>
            <person name="Kautmanova I."/>
            <person name="Kiss B."/>
            <person name="Kocsube S."/>
            <person name="Kotiranta H."/>
            <person name="LaButti K.M."/>
            <person name="Lechner B.E."/>
            <person name="Liimatainen K."/>
            <person name="Lipzen A."/>
            <person name="Lukacs Z."/>
            <person name="Mihaltcheva S."/>
            <person name="Morgado L.N."/>
            <person name="Niskanen T."/>
            <person name="Noordeloos M.E."/>
            <person name="Ohm R.A."/>
            <person name="Ortiz-Santana B."/>
            <person name="Ovrebo C."/>
            <person name="Racz N."/>
            <person name="Riley R."/>
            <person name="Savchenko A."/>
            <person name="Shiryaev A."/>
            <person name="Soop K."/>
            <person name="Spirin V."/>
            <person name="Szebenyi C."/>
            <person name="Tomsovsky M."/>
            <person name="Tulloss R.E."/>
            <person name="Uehling J."/>
            <person name="Grigoriev I.V."/>
            <person name="Vagvolgyi C."/>
            <person name="Papp T."/>
            <person name="Martin F.M."/>
            <person name="Miettinen O."/>
            <person name="Hibbett D.S."/>
            <person name="Nagy L.G."/>
        </authorList>
    </citation>
    <scope>NUCLEOTIDE SEQUENCE [LARGE SCALE GENOMIC DNA]</scope>
    <source>
        <strain evidence="2 3">CBS 166.37</strain>
    </source>
</reference>
<evidence type="ECO:0000313" key="2">
    <source>
        <dbReference type="EMBL" id="TFK40561.1"/>
    </source>
</evidence>
<dbReference type="OrthoDB" id="3341212at2759"/>
<feature type="compositionally biased region" description="Acidic residues" evidence="1">
    <location>
        <begin position="147"/>
        <end position="170"/>
    </location>
</feature>
<dbReference type="STRING" id="68775.A0A5C3MHD2"/>
<dbReference type="SUPFAM" id="SSF52047">
    <property type="entry name" value="RNI-like"/>
    <property type="match status" value="1"/>
</dbReference>
<gene>
    <name evidence="2" type="ORF">BDQ12DRAFT_647608</name>
</gene>
<evidence type="ECO:0000313" key="3">
    <source>
        <dbReference type="Proteomes" id="UP000308652"/>
    </source>
</evidence>
<dbReference type="AlphaFoldDB" id="A0A5C3MHD2"/>
<dbReference type="EMBL" id="ML213596">
    <property type="protein sequence ID" value="TFK40561.1"/>
    <property type="molecule type" value="Genomic_DNA"/>
</dbReference>
<dbReference type="InterPro" id="IPR032675">
    <property type="entry name" value="LRR_dom_sf"/>
</dbReference>
<name>A0A5C3MHD2_9AGAR</name>
<organism evidence="2 3">
    <name type="scientific">Crucibulum laeve</name>
    <dbReference type="NCBI Taxonomy" id="68775"/>
    <lineage>
        <taxon>Eukaryota</taxon>
        <taxon>Fungi</taxon>
        <taxon>Dikarya</taxon>
        <taxon>Basidiomycota</taxon>
        <taxon>Agaricomycotina</taxon>
        <taxon>Agaricomycetes</taxon>
        <taxon>Agaricomycetidae</taxon>
        <taxon>Agaricales</taxon>
        <taxon>Agaricineae</taxon>
        <taxon>Nidulariaceae</taxon>
        <taxon>Crucibulum</taxon>
    </lineage>
</organism>
<keyword evidence="3" id="KW-1185">Reference proteome</keyword>
<sequence>MPPKATRALVADLEHEKQALADISSTLASVLAENPKLTHEQAIEQTRLRMLKNNPFVPPEGDKCPVNDLPTELLAYIFRVGVDMQREEMELGTDDDEEEEYEQALDGVWDEEDSDEDEEVKLMKRRAGKQKASLPLNADEPDVKADDGDEEWEDEDAEDDEEEEEPEEPELPFQVLASHVCKHWREVALNAPQLWTSLNFLEGKPFEKSRTYIERAKGMPLDIYINATIPESMDAEDHPDHPNYVPPEGDEHCEDPTHDHTPIMPFFSHQEVEMIFDIIIPHVAQWRSFEISATLYNIMHALLQRLSKAGPAPLLETFQLYHYEECDDYGVFEPAELGESFKIFDGQAPKLEQVALWGVHLNWDASLSILRGLYDLELAYHAKNVRPSWETFTTMLKNNPELRVLSLCMSGPAGEGTDEEWGRDPLEIPSVKELVLCYHEPEYAVALVQHLDLPNLQALTLDYDEQDYNILGEQLCKPVRGKTKSLLAGLEHLKISGLPCSDQTADKVLEQLAELKSINLNCSGDEEMVYFNKLMKPSSSAAGAKVYCPLLESLSTTGVEGAQIRAFVDSRIKAGHPVKKVFICEEDDVDPKDETWLRDRVETLEFFEASDSEDEIFELDDEMDVDSDVEAGLD</sequence>
<dbReference type="Gene3D" id="3.80.10.10">
    <property type="entry name" value="Ribonuclease Inhibitor"/>
    <property type="match status" value="1"/>
</dbReference>
<dbReference type="Proteomes" id="UP000308652">
    <property type="component" value="Unassembled WGS sequence"/>
</dbReference>
<accession>A0A5C3MHD2</accession>
<evidence type="ECO:0000256" key="1">
    <source>
        <dbReference type="SAM" id="MobiDB-lite"/>
    </source>
</evidence>
<feature type="region of interest" description="Disordered" evidence="1">
    <location>
        <begin position="105"/>
        <end position="171"/>
    </location>
</feature>
<feature type="compositionally biased region" description="Acidic residues" evidence="1">
    <location>
        <begin position="105"/>
        <end position="119"/>
    </location>
</feature>